<comment type="subcellular location">
    <subcellularLocation>
        <location evidence="1">Fimbrium</location>
    </subcellularLocation>
</comment>
<evidence type="ECO:0000313" key="8">
    <source>
        <dbReference type="Proteomes" id="UP000427108"/>
    </source>
</evidence>
<evidence type="ECO:0000256" key="1">
    <source>
        <dbReference type="ARBA" id="ARBA00004561"/>
    </source>
</evidence>
<name>A0A6B8MXT6_KLEOX</name>
<dbReference type="Proteomes" id="UP000427108">
    <property type="component" value="Chromosome"/>
</dbReference>
<evidence type="ECO:0000259" key="6">
    <source>
        <dbReference type="Pfam" id="PF09160"/>
    </source>
</evidence>
<gene>
    <name evidence="7" type="ORF">GJ746_21055</name>
</gene>
<feature type="domain" description="FimH mannose-binding" evidence="6">
    <location>
        <begin position="43"/>
        <end position="183"/>
    </location>
</feature>
<dbReference type="AlphaFoldDB" id="A0A6B8MXT6"/>
<dbReference type="EMBL" id="CP046115">
    <property type="protein sequence ID" value="QGN39636.1"/>
    <property type="molecule type" value="Genomic_DNA"/>
</dbReference>
<dbReference type="GO" id="GO:0043709">
    <property type="term" value="P:cell adhesion involved in single-species biofilm formation"/>
    <property type="evidence" value="ECO:0007669"/>
    <property type="project" value="TreeGrafter"/>
</dbReference>
<evidence type="ECO:0000256" key="4">
    <source>
        <dbReference type="SAM" id="SignalP"/>
    </source>
</evidence>
<keyword evidence="4" id="KW-0732">Signal</keyword>
<dbReference type="RefSeq" id="WP_154681938.1">
    <property type="nucleotide sequence ID" value="NZ_CP046115.1"/>
</dbReference>
<evidence type="ECO:0000259" key="5">
    <source>
        <dbReference type="Pfam" id="PF00419"/>
    </source>
</evidence>
<evidence type="ECO:0000256" key="2">
    <source>
        <dbReference type="ARBA" id="ARBA00006671"/>
    </source>
</evidence>
<proteinExistence type="inferred from homology"/>
<dbReference type="InterPro" id="IPR015243">
    <property type="entry name" value="FimH_man-bd"/>
</dbReference>
<organism evidence="7 8">
    <name type="scientific">Klebsiella oxytoca</name>
    <dbReference type="NCBI Taxonomy" id="571"/>
    <lineage>
        <taxon>Bacteria</taxon>
        <taxon>Pseudomonadati</taxon>
        <taxon>Pseudomonadota</taxon>
        <taxon>Gammaproteobacteria</taxon>
        <taxon>Enterobacterales</taxon>
        <taxon>Enterobacteriaceae</taxon>
        <taxon>Klebsiella/Raoultella group</taxon>
        <taxon>Klebsiella</taxon>
    </lineage>
</organism>
<evidence type="ECO:0000256" key="3">
    <source>
        <dbReference type="ARBA" id="ARBA00023263"/>
    </source>
</evidence>
<dbReference type="Pfam" id="PF09160">
    <property type="entry name" value="FimH_man-bind"/>
    <property type="match status" value="1"/>
</dbReference>
<dbReference type="PANTHER" id="PTHR33420">
    <property type="entry name" value="FIMBRIAL SUBUNIT ELFA-RELATED"/>
    <property type="match status" value="1"/>
</dbReference>
<feature type="signal peptide" evidence="4">
    <location>
        <begin position="1"/>
        <end position="28"/>
    </location>
</feature>
<dbReference type="SUPFAM" id="SSF49401">
    <property type="entry name" value="Bacterial adhesins"/>
    <property type="match status" value="2"/>
</dbReference>
<dbReference type="InterPro" id="IPR050263">
    <property type="entry name" value="Bact_Fimbrial_Adh_Pro"/>
</dbReference>
<dbReference type="PANTHER" id="PTHR33420:SF14">
    <property type="entry name" value="TYPE 1 FIMBRIN D-MANNOSE SPECIFIC ADHESIN"/>
    <property type="match status" value="1"/>
</dbReference>
<dbReference type="GO" id="GO:0009289">
    <property type="term" value="C:pilus"/>
    <property type="evidence" value="ECO:0007669"/>
    <property type="project" value="UniProtKB-SubCell"/>
</dbReference>
<dbReference type="Gene3D" id="2.60.40.1090">
    <property type="entry name" value="Fimbrial-type adhesion domain"/>
    <property type="match status" value="2"/>
</dbReference>
<evidence type="ECO:0000313" key="7">
    <source>
        <dbReference type="EMBL" id="QGN39636.1"/>
    </source>
</evidence>
<comment type="similarity">
    <text evidence="2">Belongs to the fimbrial protein family.</text>
</comment>
<dbReference type="InterPro" id="IPR008966">
    <property type="entry name" value="Adhesion_dom_sf"/>
</dbReference>
<accession>A0A6B8MXT6</accession>
<feature type="domain" description="Fimbrial-type adhesion" evidence="5">
    <location>
        <begin position="196"/>
        <end position="315"/>
    </location>
</feature>
<reference evidence="7 8" key="1">
    <citation type="submission" date="2019-11" db="EMBL/GenBank/DDBJ databases">
        <title>Isolation and Application of One Kind of P-Hydroxybenzoic Acid Degrading Bacterium in Mitigating Cropping Obstacle of Cucumber.</title>
        <authorList>
            <person name="Wu F."/>
            <person name="An Y."/>
        </authorList>
    </citation>
    <scope>NUCLEOTIDE SEQUENCE [LARGE SCALE GENOMIC DNA]</scope>
    <source>
        <strain evidence="7 8">P620</strain>
    </source>
</reference>
<dbReference type="CDD" id="cd10466">
    <property type="entry name" value="FimH_man-bind"/>
    <property type="match status" value="1"/>
</dbReference>
<dbReference type="InterPro" id="IPR000259">
    <property type="entry name" value="Adhesion_dom_fimbrial"/>
</dbReference>
<protein>
    <submittedName>
        <fullName evidence="7">Fimbrial protein</fullName>
    </submittedName>
</protein>
<keyword evidence="3" id="KW-0281">Fimbrium</keyword>
<dbReference type="InterPro" id="IPR036937">
    <property type="entry name" value="Adhesion_dom_fimbrial_sf"/>
</dbReference>
<sequence length="315" mass="33763">MEKNFFRRYQAGLLFLLTVMFYSERTFAFICDDAAGNALDSRTGGGNASVYVNLTPQLQPGENLVVDITNSIGCRNTAVARRDDYVSLLSGSAYSGVLSTFTGSLNYYGVPHPFPLTKPTSEQLFVNSANEGWKVKLFLTPISVASGMLINPGDLIATLVMFQRGADKGTVNDNEATATFTWNIYALNSVVMPTGGCTITAKNVTVTLPDYPGTANVPVSIYCEKDEKLKFFLSGTTVDTGKTIFVNQASVSPAQGVGVQLKRNNSVIPTNTDVLIGTVGTSTVDLGLTATYARTTGQVTAGNVQSIIDLTFEYQ</sequence>
<feature type="chain" id="PRO_5025402266" evidence="4">
    <location>
        <begin position="29"/>
        <end position="315"/>
    </location>
</feature>
<dbReference type="Pfam" id="PF00419">
    <property type="entry name" value="Fimbrial"/>
    <property type="match status" value="1"/>
</dbReference>
<dbReference type="OrthoDB" id="6466816at2"/>